<keyword evidence="3" id="KW-1185">Reference proteome</keyword>
<reference evidence="1" key="2">
    <citation type="submission" date="2018-07" db="EMBL/GenBank/DDBJ databases">
        <authorList>
            <person name="Quirk P.G."/>
            <person name="Krulwich T.A."/>
        </authorList>
    </citation>
    <scope>NUCLEOTIDE SEQUENCE</scope>
</reference>
<reference evidence="1 3" key="3">
    <citation type="submission" date="2018-09" db="EMBL/GenBank/DDBJ databases">
        <title>Giant CbK-like Caulobacter bacteriophages have genetically divergent genomes.</title>
        <authorList>
            <person name="Wilson K."/>
            <person name="Ely B."/>
        </authorList>
    </citation>
    <scope>NUCLEOTIDE SEQUENCE [LARGE SCALE GENOMIC DNA]</scope>
</reference>
<organism evidence="1 3">
    <name type="scientific">Caulobacter phage CcrPW</name>
    <dbReference type="NCBI Taxonomy" id="2283271"/>
    <lineage>
        <taxon>Viruses</taxon>
        <taxon>Duplodnaviria</taxon>
        <taxon>Heunggongvirae</taxon>
        <taxon>Uroviricota</taxon>
        <taxon>Caudoviricetes</taxon>
        <taxon>Jeanschmidtviridae</taxon>
        <taxon>Colossusvirus</taxon>
        <taxon>Colossusvirus PW</taxon>
    </lineage>
</organism>
<dbReference type="Proteomes" id="UP000259026">
    <property type="component" value="Segment"/>
</dbReference>
<dbReference type="EMBL" id="MH588545">
    <property type="protein sequence ID" value="AXQ68566.1"/>
    <property type="molecule type" value="Genomic_DNA"/>
</dbReference>
<evidence type="ECO:0000313" key="3">
    <source>
        <dbReference type="Proteomes" id="UP000259026"/>
    </source>
</evidence>
<protein>
    <submittedName>
        <fullName evidence="1">Uncharacterized protein</fullName>
    </submittedName>
</protein>
<dbReference type="EMBL" id="MH588545">
    <property type="protein sequence ID" value="AXQ69015.1"/>
    <property type="molecule type" value="Genomic_DNA"/>
</dbReference>
<reference evidence="3" key="1">
    <citation type="submission" date="2018-07" db="EMBL/GenBank/DDBJ databases">
        <title>Giant CbK-like Caulobacter bacteriophages have genetically divergent genomes.</title>
        <authorList>
            <person name="Wilson K.M."/>
            <person name="Ely B."/>
        </authorList>
    </citation>
    <scope>NUCLEOTIDE SEQUENCE [LARGE SCALE GENOMIC DNA]</scope>
</reference>
<name>A0A385EA05_9CAUD</name>
<sequence length="71" mass="8191">MSKRPDFTGRLPVRDDVQTVTCHRPPTRSEINFGHGATHYRDFPVAAVCWAGTRFKKTWFVADDGLRYYTS</sequence>
<proteinExistence type="predicted"/>
<accession>A0A385EA05</accession>
<gene>
    <name evidence="1" type="ORF">CcrPW_gp027</name>
    <name evidence="2" type="ORF">CcrPW_gp476</name>
</gene>
<evidence type="ECO:0000313" key="2">
    <source>
        <dbReference type="EMBL" id="AXQ69015.1"/>
    </source>
</evidence>
<evidence type="ECO:0000313" key="1">
    <source>
        <dbReference type="EMBL" id="AXQ68566.1"/>
    </source>
</evidence>